<evidence type="ECO:0000313" key="2">
    <source>
        <dbReference type="EMBL" id="KAF2660279.1"/>
    </source>
</evidence>
<gene>
    <name evidence="2" type="ORF">K491DRAFT_77174</name>
</gene>
<feature type="compositionally biased region" description="Basic and acidic residues" evidence="1">
    <location>
        <begin position="63"/>
        <end position="75"/>
    </location>
</feature>
<keyword evidence="3" id="KW-1185">Reference proteome</keyword>
<dbReference type="Proteomes" id="UP000799324">
    <property type="component" value="Unassembled WGS sequence"/>
</dbReference>
<feature type="compositionally biased region" description="Polar residues" evidence="1">
    <location>
        <begin position="48"/>
        <end position="60"/>
    </location>
</feature>
<proteinExistence type="predicted"/>
<feature type="region of interest" description="Disordered" evidence="1">
    <location>
        <begin position="42"/>
        <end position="75"/>
    </location>
</feature>
<accession>A0A6A6TJR3</accession>
<evidence type="ECO:0000313" key="3">
    <source>
        <dbReference type="Proteomes" id="UP000799324"/>
    </source>
</evidence>
<organism evidence="2 3">
    <name type="scientific">Lophiostoma macrostomum CBS 122681</name>
    <dbReference type="NCBI Taxonomy" id="1314788"/>
    <lineage>
        <taxon>Eukaryota</taxon>
        <taxon>Fungi</taxon>
        <taxon>Dikarya</taxon>
        <taxon>Ascomycota</taxon>
        <taxon>Pezizomycotina</taxon>
        <taxon>Dothideomycetes</taxon>
        <taxon>Pleosporomycetidae</taxon>
        <taxon>Pleosporales</taxon>
        <taxon>Lophiostomataceae</taxon>
        <taxon>Lophiostoma</taxon>
    </lineage>
</organism>
<protein>
    <submittedName>
        <fullName evidence="2">Uncharacterized protein</fullName>
    </submittedName>
</protein>
<reference evidence="2" key="1">
    <citation type="journal article" date="2020" name="Stud. Mycol.">
        <title>101 Dothideomycetes genomes: a test case for predicting lifestyles and emergence of pathogens.</title>
        <authorList>
            <person name="Haridas S."/>
            <person name="Albert R."/>
            <person name="Binder M."/>
            <person name="Bloem J."/>
            <person name="Labutti K."/>
            <person name="Salamov A."/>
            <person name="Andreopoulos B."/>
            <person name="Baker S."/>
            <person name="Barry K."/>
            <person name="Bills G."/>
            <person name="Bluhm B."/>
            <person name="Cannon C."/>
            <person name="Castanera R."/>
            <person name="Culley D."/>
            <person name="Daum C."/>
            <person name="Ezra D."/>
            <person name="Gonzalez J."/>
            <person name="Henrissat B."/>
            <person name="Kuo A."/>
            <person name="Liang C."/>
            <person name="Lipzen A."/>
            <person name="Lutzoni F."/>
            <person name="Magnuson J."/>
            <person name="Mondo S."/>
            <person name="Nolan M."/>
            <person name="Ohm R."/>
            <person name="Pangilinan J."/>
            <person name="Park H.-J."/>
            <person name="Ramirez L."/>
            <person name="Alfaro M."/>
            <person name="Sun H."/>
            <person name="Tritt A."/>
            <person name="Yoshinaga Y."/>
            <person name="Zwiers L.-H."/>
            <person name="Turgeon B."/>
            <person name="Goodwin S."/>
            <person name="Spatafora J."/>
            <person name="Crous P."/>
            <person name="Grigoriev I."/>
        </authorList>
    </citation>
    <scope>NUCLEOTIDE SEQUENCE</scope>
    <source>
        <strain evidence="2">CBS 122681</strain>
    </source>
</reference>
<feature type="region of interest" description="Disordered" evidence="1">
    <location>
        <begin position="209"/>
        <end position="234"/>
    </location>
</feature>
<dbReference type="EMBL" id="MU004300">
    <property type="protein sequence ID" value="KAF2660279.1"/>
    <property type="molecule type" value="Genomic_DNA"/>
</dbReference>
<name>A0A6A6TJR3_9PLEO</name>
<evidence type="ECO:0000256" key="1">
    <source>
        <dbReference type="SAM" id="MobiDB-lite"/>
    </source>
</evidence>
<sequence>MRRRCDWLPPYQPSLASWSSGLDARSLAWGPSSRSLSAVCPPGPAMPLSQSPQVSISTSCGGRPREGPRPRERACSERSAPGTVCLLCPHCPAPRPASAQQRASGYCKRHFSTPPWGRWGRSLSHRPPLRVPRADASCASADSLLTAYLKAGAGCGSQPSRRGLLCDLTRPPAVLGLPLAIPALWCSSRAPRRITVTGLVLGARSQQIPLSKHARRGPPQAPERRFTAASTSSARLQVLSRRRRRGKWNQASTGHSGLCGAEGQHVSLTCTTTQPSLPKHPSKIQVCQPRAPSQHLDQADDGCGALSANHGSFGHAFGFPSAPSVRSL</sequence>
<dbReference type="AlphaFoldDB" id="A0A6A6TJR3"/>